<dbReference type="PANTHER" id="PTHR12110">
    <property type="entry name" value="HYDROXYPYRUVATE ISOMERASE"/>
    <property type="match status" value="1"/>
</dbReference>
<organism evidence="2">
    <name type="scientific">candidate division TA06 bacterium ADurb.Bin131</name>
    <dbReference type="NCBI Taxonomy" id="1852827"/>
    <lineage>
        <taxon>Bacteria</taxon>
        <taxon>Bacteria division TA06</taxon>
    </lineage>
</organism>
<dbReference type="EMBL" id="MWDQ01000067">
    <property type="protein sequence ID" value="OQB73728.1"/>
    <property type="molecule type" value="Genomic_DNA"/>
</dbReference>
<dbReference type="Gene3D" id="3.20.20.150">
    <property type="entry name" value="Divalent-metal-dependent TIM barrel enzymes"/>
    <property type="match status" value="1"/>
</dbReference>
<accession>A0A1V6C9Y8</accession>
<evidence type="ECO:0000313" key="2">
    <source>
        <dbReference type="EMBL" id="OQB73728.1"/>
    </source>
</evidence>
<dbReference type="InterPro" id="IPR013022">
    <property type="entry name" value="Xyl_isomerase-like_TIM-brl"/>
</dbReference>
<protein>
    <submittedName>
        <fullName evidence="2">L-ribulose-5-phosphate 3-epimerase UlaE</fullName>
        <ecNumber evidence="2">5.1.3.22</ecNumber>
    </submittedName>
</protein>
<dbReference type="Proteomes" id="UP000485562">
    <property type="component" value="Unassembled WGS sequence"/>
</dbReference>
<comment type="caution">
    <text evidence="2">The sequence shown here is derived from an EMBL/GenBank/DDBJ whole genome shotgun (WGS) entry which is preliminary data.</text>
</comment>
<feature type="domain" description="Xylose isomerase-like TIM barrel" evidence="1">
    <location>
        <begin position="21"/>
        <end position="261"/>
    </location>
</feature>
<dbReference type="EC" id="5.1.3.22" evidence="2"/>
<gene>
    <name evidence="2" type="primary">ulaE_3</name>
    <name evidence="2" type="ORF">BWX89_00827</name>
</gene>
<keyword evidence="2" id="KW-0413">Isomerase</keyword>
<sequence length="264" mass="29946">MKFSFMSFSCPEANLVEMLGYAKKYGYDGIEPRAQSQHKHGIEIDTNKQQRNEIKKIFLDSGVECACLATSVRYCFSDEGKRKENIELTKAFIDLSCDIGTKRIRVFGGMPDREMLESEAIEIVGGCLAQVSEYAEKNQIFICLETHDFFSRADTAAEAVRIANNPFIKINWDIMHPFTRGMTIEQAFSHVNGLIEHCHIHDGIYDEKRNVKLALMGKGEIPYQTAVKLLKDTGYQGYLSGEYISAWPVEVVLPHDIKILKGYL</sequence>
<proteinExistence type="predicted"/>
<dbReference type="InterPro" id="IPR036237">
    <property type="entry name" value="Xyl_isomerase-like_sf"/>
</dbReference>
<dbReference type="SUPFAM" id="SSF51658">
    <property type="entry name" value="Xylose isomerase-like"/>
    <property type="match status" value="1"/>
</dbReference>
<dbReference type="PANTHER" id="PTHR12110:SF21">
    <property type="entry name" value="XYLOSE ISOMERASE-LIKE TIM BARREL DOMAIN-CONTAINING PROTEIN"/>
    <property type="match status" value="1"/>
</dbReference>
<dbReference type="Pfam" id="PF01261">
    <property type="entry name" value="AP_endonuc_2"/>
    <property type="match status" value="1"/>
</dbReference>
<dbReference type="InterPro" id="IPR050312">
    <property type="entry name" value="IolE/XylAMocC-like"/>
</dbReference>
<dbReference type="AlphaFoldDB" id="A0A1V6C9Y8"/>
<reference evidence="2" key="1">
    <citation type="submission" date="2017-02" db="EMBL/GenBank/DDBJ databases">
        <title>Delving into the versatile metabolic prowess of the omnipresent phylum Bacteroidetes.</title>
        <authorList>
            <person name="Nobu M.K."/>
            <person name="Mei R."/>
            <person name="Narihiro T."/>
            <person name="Kuroda K."/>
            <person name="Liu W.-T."/>
        </authorList>
    </citation>
    <scope>NUCLEOTIDE SEQUENCE</scope>
    <source>
        <strain evidence="2">ADurb.Bin131</strain>
    </source>
</reference>
<name>A0A1V6C9Y8_UNCT6</name>
<dbReference type="GO" id="GO:0034015">
    <property type="term" value="F:L-ribulose-5-phosphate 3-epimerase activity"/>
    <property type="evidence" value="ECO:0007669"/>
    <property type="project" value="UniProtKB-EC"/>
</dbReference>
<evidence type="ECO:0000259" key="1">
    <source>
        <dbReference type="Pfam" id="PF01261"/>
    </source>
</evidence>